<dbReference type="OMA" id="THFREHD"/>
<evidence type="ECO:0000256" key="9">
    <source>
        <dbReference type="SAM" id="Phobius"/>
    </source>
</evidence>
<evidence type="ECO:0000256" key="8">
    <source>
        <dbReference type="ARBA" id="ARBA00023319"/>
    </source>
</evidence>
<dbReference type="Gene3D" id="2.60.40.10">
    <property type="entry name" value="Immunoglobulins"/>
    <property type="match status" value="3"/>
</dbReference>
<dbReference type="GO" id="GO:0016787">
    <property type="term" value="F:hydrolase activity"/>
    <property type="evidence" value="ECO:0007669"/>
    <property type="project" value="UniProtKB-KW"/>
</dbReference>
<evidence type="ECO:0000313" key="13">
    <source>
        <dbReference type="Proteomes" id="UP000472264"/>
    </source>
</evidence>
<evidence type="ECO:0000256" key="4">
    <source>
        <dbReference type="ARBA" id="ARBA00022801"/>
    </source>
</evidence>
<evidence type="ECO:0000256" key="3">
    <source>
        <dbReference type="ARBA" id="ARBA00022737"/>
    </source>
</evidence>
<dbReference type="PANTHER" id="PTHR11890">
    <property type="entry name" value="INTERLEUKIN-1 RECEPTOR FAMILY MEMBER"/>
    <property type="match status" value="1"/>
</dbReference>
<evidence type="ECO:0000259" key="10">
    <source>
        <dbReference type="PROSITE" id="PS50104"/>
    </source>
</evidence>
<keyword evidence="7" id="KW-0325">Glycoprotein</keyword>
<dbReference type="PRINTS" id="PR01536">
    <property type="entry name" value="INTRLKN1R12F"/>
</dbReference>
<dbReference type="PROSITE" id="PS50835">
    <property type="entry name" value="IG_LIKE"/>
    <property type="match status" value="1"/>
</dbReference>
<feature type="transmembrane region" description="Helical" evidence="9">
    <location>
        <begin position="345"/>
        <end position="367"/>
    </location>
</feature>
<proteinExistence type="inferred from homology"/>
<dbReference type="InterPro" id="IPR036179">
    <property type="entry name" value="Ig-like_dom_sf"/>
</dbReference>
<dbReference type="PANTHER" id="PTHR11890:SF6">
    <property type="entry name" value="INTERLEUKIN-18 RECEPTOR 1"/>
    <property type="match status" value="1"/>
</dbReference>
<keyword evidence="6" id="KW-1015">Disulfide bond</keyword>
<dbReference type="InterPro" id="IPR003599">
    <property type="entry name" value="Ig_sub"/>
</dbReference>
<dbReference type="PROSITE" id="PS50104">
    <property type="entry name" value="TIR"/>
    <property type="match status" value="1"/>
</dbReference>
<accession>A0A665WZ06</accession>
<reference evidence="12" key="3">
    <citation type="submission" date="2025-09" db="UniProtKB">
        <authorList>
            <consortium name="Ensembl"/>
        </authorList>
    </citation>
    <scope>IDENTIFICATION</scope>
</reference>
<feature type="domain" description="Ig-like" evidence="11">
    <location>
        <begin position="240"/>
        <end position="337"/>
    </location>
</feature>
<protein>
    <submittedName>
        <fullName evidence="12">Interleukin-18 receptor 1-like</fullName>
    </submittedName>
</protein>
<dbReference type="Gene3D" id="3.40.50.10140">
    <property type="entry name" value="Toll/interleukin-1 receptor homology (TIR) domain"/>
    <property type="match status" value="1"/>
</dbReference>
<keyword evidence="4" id="KW-0378">Hydrolase</keyword>
<dbReference type="SUPFAM" id="SSF52200">
    <property type="entry name" value="Toll/Interleukin receptor TIR domain"/>
    <property type="match status" value="1"/>
</dbReference>
<keyword evidence="9" id="KW-0812">Transmembrane</keyword>
<keyword evidence="9" id="KW-0472">Membrane</keyword>
<dbReference type="SUPFAM" id="SSF48726">
    <property type="entry name" value="Immunoglobulin"/>
    <property type="match status" value="3"/>
</dbReference>
<reference evidence="12" key="1">
    <citation type="submission" date="2021-04" db="EMBL/GenBank/DDBJ databases">
        <authorList>
            <consortium name="Wellcome Sanger Institute Data Sharing"/>
        </authorList>
    </citation>
    <scope>NUCLEOTIDE SEQUENCE [LARGE SCALE GENOMIC DNA]</scope>
</reference>
<dbReference type="Ensembl" id="ENSENLT00000050083.1">
    <property type="protein sequence ID" value="ENSENLP00000048882.1"/>
    <property type="gene ID" value="ENSENLG00000020600.1"/>
</dbReference>
<dbReference type="InterPro" id="IPR007110">
    <property type="entry name" value="Ig-like_dom"/>
</dbReference>
<dbReference type="InterPro" id="IPR015621">
    <property type="entry name" value="IL-1_rcpt_fam"/>
</dbReference>
<evidence type="ECO:0000256" key="6">
    <source>
        <dbReference type="ARBA" id="ARBA00023157"/>
    </source>
</evidence>
<dbReference type="InterPro" id="IPR013783">
    <property type="entry name" value="Ig-like_fold"/>
</dbReference>
<feature type="domain" description="TIR" evidence="10">
    <location>
        <begin position="392"/>
        <end position="536"/>
    </location>
</feature>
<evidence type="ECO:0000256" key="2">
    <source>
        <dbReference type="ARBA" id="ARBA00022729"/>
    </source>
</evidence>
<dbReference type="InterPro" id="IPR004074">
    <property type="entry name" value="IL-1_rcpt_I/II-typ"/>
</dbReference>
<dbReference type="InterPro" id="IPR035897">
    <property type="entry name" value="Toll_tir_struct_dom_sf"/>
</dbReference>
<dbReference type="PRINTS" id="PR01537">
    <property type="entry name" value="INTRLKN1R1F"/>
</dbReference>
<dbReference type="SMART" id="SM00409">
    <property type="entry name" value="IG"/>
    <property type="match status" value="3"/>
</dbReference>
<evidence type="ECO:0000259" key="11">
    <source>
        <dbReference type="PROSITE" id="PS50835"/>
    </source>
</evidence>
<evidence type="ECO:0000313" key="12">
    <source>
        <dbReference type="Ensembl" id="ENSENLP00000048882.1"/>
    </source>
</evidence>
<evidence type="ECO:0000256" key="7">
    <source>
        <dbReference type="ARBA" id="ARBA00023180"/>
    </source>
</evidence>
<keyword evidence="9" id="KW-1133">Transmembrane helix</keyword>
<dbReference type="InterPro" id="IPR000157">
    <property type="entry name" value="TIR_dom"/>
</dbReference>
<comment type="similarity">
    <text evidence="1">Belongs to the interleukin-1 receptor family.</text>
</comment>
<dbReference type="GO" id="GO:0004908">
    <property type="term" value="F:interleukin-1 receptor activity"/>
    <property type="evidence" value="ECO:0007669"/>
    <property type="project" value="InterPro"/>
</dbReference>
<keyword evidence="5" id="KW-0520">NAD</keyword>
<keyword evidence="3" id="KW-0677">Repeat</keyword>
<organism evidence="12 13">
    <name type="scientific">Echeneis naucrates</name>
    <name type="common">Live sharksucker</name>
    <dbReference type="NCBI Taxonomy" id="173247"/>
    <lineage>
        <taxon>Eukaryota</taxon>
        <taxon>Metazoa</taxon>
        <taxon>Chordata</taxon>
        <taxon>Craniata</taxon>
        <taxon>Vertebrata</taxon>
        <taxon>Euteleostomi</taxon>
        <taxon>Actinopterygii</taxon>
        <taxon>Neopterygii</taxon>
        <taxon>Teleostei</taxon>
        <taxon>Neoteleostei</taxon>
        <taxon>Acanthomorphata</taxon>
        <taxon>Carangaria</taxon>
        <taxon>Carangiformes</taxon>
        <taxon>Echeneidae</taxon>
        <taxon>Echeneis</taxon>
    </lineage>
</organism>
<name>A0A665WZ06_ECHNA</name>
<reference evidence="12" key="2">
    <citation type="submission" date="2025-08" db="UniProtKB">
        <authorList>
            <consortium name="Ensembl"/>
        </authorList>
    </citation>
    <scope>IDENTIFICATION</scope>
</reference>
<dbReference type="AlphaFoldDB" id="A0A665WZ06"/>
<evidence type="ECO:0000256" key="1">
    <source>
        <dbReference type="ARBA" id="ARBA00009752"/>
    </source>
</evidence>
<dbReference type="Pfam" id="PF01582">
    <property type="entry name" value="TIR"/>
    <property type="match status" value="1"/>
</dbReference>
<dbReference type="Proteomes" id="UP000472264">
    <property type="component" value="Chromosome 3"/>
</dbReference>
<sequence>MKEPLKGRFSRHSSPLLVSRSYIVKMVKLLVALLLFIFASLTGVCPQRARERESKPGEMVVLSCPKRFKANLVWGHHTPQKTYFMSNMSPAELAQMGVLVHGRTFVILSAGMNHQGNYSCSERNASGMFWFTLTVNKEKSKEYDENNKYIKSCYIQESCKLNCPDVKVPSNIIRNGVTWNKDSESFAKNGYFKSVEKKDQGIYTCTRRFLYGGQTYNMTFTVELNVEPNEFEKYAEIVSPLNNQVLNVDLGKEVVIDCKAVTTGEDDLLWFSGSSSVEKNSSSPVFYNYTEEIINDERKLKASLVFKKVSEKDLSKDYTCKLDSLSQSSSLVTITLRVHKAQPSYISLAPSIVGIVVVMVVTAVIYVKLKMDIALFFRDTLGCYRRTPVDEKSYDAFLMCYESDTGLNTDDRKQLENVLEERFGYSLCLYDRDVLPGKATAEAVLDCVELSRTVVLVPTSPDPGLGSGLLSAIHEALVERQTRLILIKTDAVQVPTSGSTMETLEFLNDAGVCVTWRGTSSMSLSSSFWKQLRYYLPALQHTLTAKQDDKC</sequence>
<keyword evidence="8" id="KW-0393">Immunoglobulin domain</keyword>
<keyword evidence="13" id="KW-1185">Reference proteome</keyword>
<gene>
    <name evidence="12" type="primary">LOC115041372</name>
</gene>
<evidence type="ECO:0000256" key="5">
    <source>
        <dbReference type="ARBA" id="ARBA00023027"/>
    </source>
</evidence>
<keyword evidence="2" id="KW-0732">Signal</keyword>